<evidence type="ECO:0000259" key="9">
    <source>
        <dbReference type="Pfam" id="PF02542"/>
    </source>
</evidence>
<dbReference type="NCBIfam" id="TIGR00151">
    <property type="entry name" value="ispF"/>
    <property type="match status" value="1"/>
</dbReference>
<comment type="pathway">
    <text evidence="3">Isoprenoid biosynthesis; isopentenyl diphosphate biosynthesis via DXP pathway; isopentenyl diphosphate from 1-deoxy-D-xylulose 5-phosphate: step 4/6.</text>
</comment>
<dbReference type="InterPro" id="IPR003526">
    <property type="entry name" value="MECDP_synthase"/>
</dbReference>
<dbReference type="PROSITE" id="PS01350">
    <property type="entry name" value="ISPF"/>
    <property type="match status" value="1"/>
</dbReference>
<dbReference type="AlphaFoldDB" id="A0A820F9V9"/>
<comment type="cofactor">
    <cofactor evidence="2">
        <name>a divalent metal cation</name>
        <dbReference type="ChEBI" id="CHEBI:60240"/>
    </cofactor>
</comment>
<dbReference type="GO" id="GO:0008685">
    <property type="term" value="F:2-C-methyl-D-erythritol 2,4-cyclodiphosphate synthase activity"/>
    <property type="evidence" value="ECO:0007669"/>
    <property type="project" value="UniProtKB-EC"/>
</dbReference>
<dbReference type="PANTHER" id="PTHR43181:SF1">
    <property type="entry name" value="2-C-METHYL-D-ERYTHRITOL 2,4-CYCLODIPHOSPHATE SYNTHASE, CHLOROPLASTIC"/>
    <property type="match status" value="1"/>
</dbReference>
<sequence length="166" mass="18062">MTSKQTRIGMGFDAHRYLPTQNGSTNKVMLCGIEVPSMYDIEANSDGDVGLHALVDALLGSVAAGDIGMHFAPDDIQWKGARSSMFLKHALAIVHEKGGELINIDITIIAEKPYISPYRQRMREKLSELLAIDIERVSVKASTTEKMGFIGREEGIAAQACVSVLV</sequence>
<accession>A0A820F9V9</accession>
<dbReference type="EMBL" id="CAJNXB010001129">
    <property type="protein sequence ID" value="CAF3134584.1"/>
    <property type="molecule type" value="Genomic_DNA"/>
</dbReference>
<organism evidence="13 14">
    <name type="scientific">Rotaria socialis</name>
    <dbReference type="NCBI Taxonomy" id="392032"/>
    <lineage>
        <taxon>Eukaryota</taxon>
        <taxon>Metazoa</taxon>
        <taxon>Spiralia</taxon>
        <taxon>Gnathifera</taxon>
        <taxon>Rotifera</taxon>
        <taxon>Eurotatoria</taxon>
        <taxon>Bdelloidea</taxon>
        <taxon>Philodinida</taxon>
        <taxon>Philodinidae</taxon>
        <taxon>Rotaria</taxon>
    </lineage>
</organism>
<dbReference type="Gene3D" id="3.30.1330.50">
    <property type="entry name" value="2-C-methyl-D-erythritol 2,4-cyclodiphosphate synthase"/>
    <property type="match status" value="1"/>
</dbReference>
<evidence type="ECO:0000313" key="13">
    <source>
        <dbReference type="EMBL" id="CAF4258216.1"/>
    </source>
</evidence>
<dbReference type="Proteomes" id="UP000663873">
    <property type="component" value="Unassembled WGS sequence"/>
</dbReference>
<dbReference type="Proteomes" id="UP000663833">
    <property type="component" value="Unassembled WGS sequence"/>
</dbReference>
<dbReference type="Proteomes" id="UP000663851">
    <property type="component" value="Unassembled WGS sequence"/>
</dbReference>
<evidence type="ECO:0000256" key="8">
    <source>
        <dbReference type="RuleBase" id="RU004395"/>
    </source>
</evidence>
<evidence type="ECO:0000313" key="11">
    <source>
        <dbReference type="EMBL" id="CAF3392431.1"/>
    </source>
</evidence>
<dbReference type="GO" id="GO:0046872">
    <property type="term" value="F:metal ion binding"/>
    <property type="evidence" value="ECO:0007669"/>
    <property type="project" value="UniProtKB-KW"/>
</dbReference>
<keyword evidence="6 8" id="KW-0414">Isoprene biosynthesis</keyword>
<evidence type="ECO:0000313" key="12">
    <source>
        <dbReference type="EMBL" id="CAF4176103.1"/>
    </source>
</evidence>
<dbReference type="InterPro" id="IPR036571">
    <property type="entry name" value="MECDP_synthase_sf"/>
</dbReference>
<dbReference type="Proteomes" id="UP000663825">
    <property type="component" value="Unassembled WGS sequence"/>
</dbReference>
<dbReference type="EMBL" id="CAJNYD010002108">
    <property type="protein sequence ID" value="CAF3392431.1"/>
    <property type="molecule type" value="Genomic_DNA"/>
</dbReference>
<evidence type="ECO:0000313" key="10">
    <source>
        <dbReference type="EMBL" id="CAF3134584.1"/>
    </source>
</evidence>
<dbReference type="EMBL" id="CAJOBP010001147">
    <property type="protein sequence ID" value="CAF4258216.1"/>
    <property type="molecule type" value="Genomic_DNA"/>
</dbReference>
<dbReference type="InterPro" id="IPR020555">
    <property type="entry name" value="MECDP_synthase_CS"/>
</dbReference>
<evidence type="ECO:0000256" key="3">
    <source>
        <dbReference type="ARBA" id="ARBA00004709"/>
    </source>
</evidence>
<comment type="similarity">
    <text evidence="8">Belongs to the IspF family.</text>
</comment>
<dbReference type="UniPathway" id="UPA00056">
    <property type="reaction ID" value="UER00095"/>
</dbReference>
<evidence type="ECO:0000256" key="7">
    <source>
        <dbReference type="ARBA" id="ARBA00023239"/>
    </source>
</evidence>
<proteinExistence type="inferred from homology"/>
<evidence type="ECO:0000256" key="2">
    <source>
        <dbReference type="ARBA" id="ARBA00001968"/>
    </source>
</evidence>
<keyword evidence="5" id="KW-0479">Metal-binding</keyword>
<dbReference type="HAMAP" id="MF_00107">
    <property type="entry name" value="IspF"/>
    <property type="match status" value="1"/>
</dbReference>
<protein>
    <recommendedName>
        <fullName evidence="4 8">2-C-methyl-D-erythritol 2,4-cyclodiphosphate synthase</fullName>
        <ecNumber evidence="4 8">4.6.1.12</ecNumber>
    </recommendedName>
</protein>
<comment type="catalytic activity">
    <reaction evidence="1 8">
        <text>4-CDP-2-C-methyl-D-erythritol 2-phosphate = 2-C-methyl-D-erythritol 2,4-cyclic diphosphate + CMP</text>
        <dbReference type="Rhea" id="RHEA:23864"/>
        <dbReference type="ChEBI" id="CHEBI:57919"/>
        <dbReference type="ChEBI" id="CHEBI:58483"/>
        <dbReference type="ChEBI" id="CHEBI:60377"/>
        <dbReference type="EC" id="4.6.1.12"/>
    </reaction>
</comment>
<dbReference type="Pfam" id="PF02542">
    <property type="entry name" value="YgbB"/>
    <property type="match status" value="1"/>
</dbReference>
<keyword evidence="14" id="KW-1185">Reference proteome</keyword>
<comment type="caution">
    <text evidence="13">The sequence shown here is derived from an EMBL/GenBank/DDBJ whole genome shotgun (WGS) entry which is preliminary data.</text>
</comment>
<feature type="domain" description="2-C-methyl-D-erythritol 2,4-cyclodiphosphate synthase" evidence="9">
    <location>
        <begin position="7"/>
        <end position="164"/>
    </location>
</feature>
<dbReference type="OrthoDB" id="10003236at2759"/>
<evidence type="ECO:0000256" key="5">
    <source>
        <dbReference type="ARBA" id="ARBA00022723"/>
    </source>
</evidence>
<gene>
    <name evidence="12" type="ORF">HFQ381_LOCUS5917</name>
    <name evidence="11" type="ORF">LUA448_LOCUS16794</name>
    <name evidence="10" type="ORF">TIS948_LOCUS8766</name>
    <name evidence="13" type="ORF">UJA718_LOCUS9986</name>
</gene>
<dbReference type="EC" id="4.6.1.12" evidence="4 8"/>
<dbReference type="GO" id="GO:0016114">
    <property type="term" value="P:terpenoid biosynthetic process"/>
    <property type="evidence" value="ECO:0007669"/>
    <property type="project" value="InterPro"/>
</dbReference>
<dbReference type="SUPFAM" id="SSF69765">
    <property type="entry name" value="IpsF-like"/>
    <property type="match status" value="1"/>
</dbReference>
<evidence type="ECO:0000313" key="14">
    <source>
        <dbReference type="Proteomes" id="UP000663873"/>
    </source>
</evidence>
<keyword evidence="7 8" id="KW-0456">Lyase</keyword>
<name>A0A820F9V9_9BILA</name>
<evidence type="ECO:0000256" key="1">
    <source>
        <dbReference type="ARBA" id="ARBA00000200"/>
    </source>
</evidence>
<dbReference type="PANTHER" id="PTHR43181">
    <property type="entry name" value="2-C-METHYL-D-ERYTHRITOL 2,4-CYCLODIPHOSPHATE SYNTHASE, CHLOROPLASTIC"/>
    <property type="match status" value="1"/>
</dbReference>
<dbReference type="GO" id="GO:0019288">
    <property type="term" value="P:isopentenyl diphosphate biosynthetic process, methylerythritol 4-phosphate pathway"/>
    <property type="evidence" value="ECO:0007669"/>
    <property type="project" value="UniProtKB-UniPathway"/>
</dbReference>
<dbReference type="CDD" id="cd00554">
    <property type="entry name" value="MECDP_synthase"/>
    <property type="match status" value="1"/>
</dbReference>
<evidence type="ECO:0000256" key="4">
    <source>
        <dbReference type="ARBA" id="ARBA00012579"/>
    </source>
</evidence>
<evidence type="ECO:0000256" key="6">
    <source>
        <dbReference type="ARBA" id="ARBA00023229"/>
    </source>
</evidence>
<reference evidence="13" key="1">
    <citation type="submission" date="2021-02" db="EMBL/GenBank/DDBJ databases">
        <authorList>
            <person name="Nowell W R."/>
        </authorList>
    </citation>
    <scope>NUCLEOTIDE SEQUENCE</scope>
</reference>
<dbReference type="EMBL" id="CAJOBO010000256">
    <property type="protein sequence ID" value="CAF4176103.1"/>
    <property type="molecule type" value="Genomic_DNA"/>
</dbReference>